<comment type="cofactor">
    <cofactor evidence="1">
        <name>Zn(2+)</name>
        <dbReference type="ChEBI" id="CHEBI:29105"/>
    </cofactor>
</comment>
<dbReference type="Gene3D" id="3.30.479.10">
    <property type="entry name" value="6-pyruvoyl tetrahydropterin synthase/QueD"/>
    <property type="match status" value="1"/>
</dbReference>
<proteinExistence type="inferred from homology"/>
<dbReference type="RefSeq" id="WP_106252760.1">
    <property type="nucleotide sequence ID" value="NZ_PVNG01000039.1"/>
</dbReference>
<accession>A0A2T0LXS4</accession>
<evidence type="ECO:0000256" key="5">
    <source>
        <dbReference type="ARBA" id="ARBA00018141"/>
    </source>
</evidence>
<keyword evidence="12" id="KW-1185">Reference proteome</keyword>
<dbReference type="OrthoDB" id="9804698at2"/>
<evidence type="ECO:0000256" key="1">
    <source>
        <dbReference type="ARBA" id="ARBA00001947"/>
    </source>
</evidence>
<dbReference type="EMBL" id="PVNG01000039">
    <property type="protein sequence ID" value="PRX48923.1"/>
    <property type="molecule type" value="Genomic_DNA"/>
</dbReference>
<dbReference type="EC" id="4.1.2.50" evidence="4"/>
<evidence type="ECO:0000256" key="2">
    <source>
        <dbReference type="ARBA" id="ARBA00005061"/>
    </source>
</evidence>
<dbReference type="PANTHER" id="PTHR12589">
    <property type="entry name" value="PYRUVOYL TETRAHYDROBIOPTERIN SYNTHASE"/>
    <property type="match status" value="1"/>
</dbReference>
<dbReference type="SUPFAM" id="SSF55620">
    <property type="entry name" value="Tetrahydrobiopterin biosynthesis enzymes-like"/>
    <property type="match status" value="1"/>
</dbReference>
<reference evidence="11 12" key="1">
    <citation type="submission" date="2018-03" db="EMBL/GenBank/DDBJ databases">
        <title>Genomic Encyclopedia of Type Strains, Phase III (KMG-III): the genomes of soil and plant-associated and newly described type strains.</title>
        <authorList>
            <person name="Whitman W."/>
        </authorList>
    </citation>
    <scope>NUCLEOTIDE SEQUENCE [LARGE SCALE GENOMIC DNA]</scope>
    <source>
        <strain evidence="11 12">CGMCC 4.7104</strain>
    </source>
</reference>
<name>A0A2T0LXS4_9ACTN</name>
<comment type="similarity">
    <text evidence="3">Belongs to the PTPS family. QueD subfamily.</text>
</comment>
<comment type="caution">
    <text evidence="11">The sequence shown here is derived from an EMBL/GenBank/DDBJ whole genome shotgun (WGS) entry which is preliminary data.</text>
</comment>
<comment type="pathway">
    <text evidence="2">Purine metabolism; 7-cyano-7-deazaguanine biosynthesis.</text>
</comment>
<sequence>MTSPRPCPARVGSHPDLRDLRGAALTIGKTFTFEAAHRLNGLPDGHKCGRRHGHSYQVTVELTSTELVGPGFITDFGDLAPFAAYLAEHFDHCDLNEVLTVEPTSELLALHLARWFLDNVQPGIPGRLAAVTVSETSKTWARCTLGNAP</sequence>
<dbReference type="PANTHER" id="PTHR12589:SF7">
    <property type="entry name" value="6-PYRUVOYL TETRAHYDROBIOPTERIN SYNTHASE"/>
    <property type="match status" value="1"/>
</dbReference>
<evidence type="ECO:0000313" key="11">
    <source>
        <dbReference type="EMBL" id="PRX48923.1"/>
    </source>
</evidence>
<evidence type="ECO:0000256" key="6">
    <source>
        <dbReference type="ARBA" id="ARBA00022723"/>
    </source>
</evidence>
<dbReference type="Pfam" id="PF01242">
    <property type="entry name" value="PTPS"/>
    <property type="match status" value="1"/>
</dbReference>
<evidence type="ECO:0000256" key="7">
    <source>
        <dbReference type="ARBA" id="ARBA00022833"/>
    </source>
</evidence>
<evidence type="ECO:0000256" key="3">
    <source>
        <dbReference type="ARBA" id="ARBA00008900"/>
    </source>
</evidence>
<keyword evidence="7" id="KW-0862">Zinc</keyword>
<dbReference type="GO" id="GO:0046872">
    <property type="term" value="F:metal ion binding"/>
    <property type="evidence" value="ECO:0007669"/>
    <property type="project" value="UniProtKB-KW"/>
</dbReference>
<evidence type="ECO:0000256" key="9">
    <source>
        <dbReference type="ARBA" id="ARBA00031449"/>
    </source>
</evidence>
<dbReference type="InterPro" id="IPR007115">
    <property type="entry name" value="6-PTP_synth/QueD"/>
</dbReference>
<dbReference type="InterPro" id="IPR038418">
    <property type="entry name" value="6-PTP_synth/QueD_sf"/>
</dbReference>
<dbReference type="AlphaFoldDB" id="A0A2T0LXS4"/>
<evidence type="ECO:0000256" key="4">
    <source>
        <dbReference type="ARBA" id="ARBA00012982"/>
    </source>
</evidence>
<comment type="catalytic activity">
    <reaction evidence="10">
        <text>7,8-dihydroneopterin 3'-triphosphate + H2O = 6-carboxy-5,6,7,8-tetrahydropterin + triphosphate + acetaldehyde + 2 H(+)</text>
        <dbReference type="Rhea" id="RHEA:27966"/>
        <dbReference type="ChEBI" id="CHEBI:15343"/>
        <dbReference type="ChEBI" id="CHEBI:15377"/>
        <dbReference type="ChEBI" id="CHEBI:15378"/>
        <dbReference type="ChEBI" id="CHEBI:18036"/>
        <dbReference type="ChEBI" id="CHEBI:58462"/>
        <dbReference type="ChEBI" id="CHEBI:61032"/>
        <dbReference type="EC" id="4.1.2.50"/>
    </reaction>
</comment>
<dbReference type="UniPathway" id="UPA00391"/>
<dbReference type="GO" id="GO:0070497">
    <property type="term" value="F:6-carboxytetrahydropterin synthase activity"/>
    <property type="evidence" value="ECO:0007669"/>
    <property type="project" value="UniProtKB-EC"/>
</dbReference>
<evidence type="ECO:0000256" key="8">
    <source>
        <dbReference type="ARBA" id="ARBA00023239"/>
    </source>
</evidence>
<keyword evidence="8" id="KW-0456">Lyase</keyword>
<evidence type="ECO:0000256" key="10">
    <source>
        <dbReference type="ARBA" id="ARBA00048807"/>
    </source>
</evidence>
<keyword evidence="6" id="KW-0479">Metal-binding</keyword>
<protein>
    <recommendedName>
        <fullName evidence="5">6-carboxy-5,6,7,8-tetrahydropterin synthase</fullName>
        <ecNumber evidence="4">4.1.2.50</ecNumber>
    </recommendedName>
    <alternativeName>
        <fullName evidence="9">Queuosine biosynthesis protein QueD</fullName>
    </alternativeName>
</protein>
<organism evidence="11 12">
    <name type="scientific">Nonomuraea fuscirosea</name>
    <dbReference type="NCBI Taxonomy" id="1291556"/>
    <lineage>
        <taxon>Bacteria</taxon>
        <taxon>Bacillati</taxon>
        <taxon>Actinomycetota</taxon>
        <taxon>Actinomycetes</taxon>
        <taxon>Streptosporangiales</taxon>
        <taxon>Streptosporangiaceae</taxon>
        <taxon>Nonomuraea</taxon>
    </lineage>
</organism>
<dbReference type="Proteomes" id="UP000238312">
    <property type="component" value="Unassembled WGS sequence"/>
</dbReference>
<evidence type="ECO:0000313" key="12">
    <source>
        <dbReference type="Proteomes" id="UP000238312"/>
    </source>
</evidence>
<gene>
    <name evidence="11" type="ORF">B0I32_13916</name>
</gene>